<accession>A0ACC2GX35</accession>
<protein>
    <submittedName>
        <fullName evidence="1">Uncharacterized protein</fullName>
    </submittedName>
</protein>
<gene>
    <name evidence="1" type="ORF">DPEC_G00102940</name>
</gene>
<reference evidence="1" key="1">
    <citation type="submission" date="2021-05" db="EMBL/GenBank/DDBJ databases">
        <authorList>
            <person name="Pan Q."/>
            <person name="Jouanno E."/>
            <person name="Zahm M."/>
            <person name="Klopp C."/>
            <person name="Cabau C."/>
            <person name="Louis A."/>
            <person name="Berthelot C."/>
            <person name="Parey E."/>
            <person name="Roest Crollius H."/>
            <person name="Montfort J."/>
            <person name="Robinson-Rechavi M."/>
            <person name="Bouchez O."/>
            <person name="Lampietro C."/>
            <person name="Lopez Roques C."/>
            <person name="Donnadieu C."/>
            <person name="Postlethwait J."/>
            <person name="Bobe J."/>
            <person name="Dillon D."/>
            <person name="Chandos A."/>
            <person name="von Hippel F."/>
            <person name="Guiguen Y."/>
        </authorList>
    </citation>
    <scope>NUCLEOTIDE SEQUENCE</scope>
    <source>
        <strain evidence="1">YG-Jan2019</strain>
    </source>
</reference>
<dbReference type="Proteomes" id="UP001157502">
    <property type="component" value="Chromosome 8"/>
</dbReference>
<evidence type="ECO:0000313" key="2">
    <source>
        <dbReference type="Proteomes" id="UP001157502"/>
    </source>
</evidence>
<evidence type="ECO:0000313" key="1">
    <source>
        <dbReference type="EMBL" id="KAJ8008259.1"/>
    </source>
</evidence>
<proteinExistence type="predicted"/>
<keyword evidence="2" id="KW-1185">Reference proteome</keyword>
<name>A0ACC2GX35_DALPE</name>
<sequence>MFLVFSYNSQQSPKSGFNDRQRRGFLLSFCGNRSEQLFRGVLQSPPALGCAGSSLRCISGSLLSSDDDAFHFGPLSMCGAKQTASRMTQARKQLCHTSWATDETDMAQRELPGSSLVQQTTQSASLLGTGHTLLPGHHGRRKAPVPGTRQGSKRCKSASRSPCRYIH</sequence>
<organism evidence="1 2">
    <name type="scientific">Dallia pectoralis</name>
    <name type="common">Alaska blackfish</name>
    <dbReference type="NCBI Taxonomy" id="75939"/>
    <lineage>
        <taxon>Eukaryota</taxon>
        <taxon>Metazoa</taxon>
        <taxon>Chordata</taxon>
        <taxon>Craniata</taxon>
        <taxon>Vertebrata</taxon>
        <taxon>Euteleostomi</taxon>
        <taxon>Actinopterygii</taxon>
        <taxon>Neopterygii</taxon>
        <taxon>Teleostei</taxon>
        <taxon>Protacanthopterygii</taxon>
        <taxon>Esociformes</taxon>
        <taxon>Umbridae</taxon>
        <taxon>Dallia</taxon>
    </lineage>
</organism>
<dbReference type="EMBL" id="CM055735">
    <property type="protein sequence ID" value="KAJ8008259.1"/>
    <property type="molecule type" value="Genomic_DNA"/>
</dbReference>
<comment type="caution">
    <text evidence="1">The sequence shown here is derived from an EMBL/GenBank/DDBJ whole genome shotgun (WGS) entry which is preliminary data.</text>
</comment>